<evidence type="ECO:0000256" key="1">
    <source>
        <dbReference type="ARBA" id="ARBA00022490"/>
    </source>
</evidence>
<keyword evidence="5" id="KW-0460">Magnesium</keyword>
<name>A0A1M6YTI6_PSETH</name>
<feature type="domain" description="MobA-like NTP transferase" evidence="8">
    <location>
        <begin position="12"/>
        <end position="161"/>
    </location>
</feature>
<organism evidence="9 10">
    <name type="scientific">Pseudonocardia thermophila</name>
    <dbReference type="NCBI Taxonomy" id="1848"/>
    <lineage>
        <taxon>Bacteria</taxon>
        <taxon>Bacillati</taxon>
        <taxon>Actinomycetota</taxon>
        <taxon>Actinomycetes</taxon>
        <taxon>Pseudonocardiales</taxon>
        <taxon>Pseudonocardiaceae</taxon>
        <taxon>Pseudonocardia</taxon>
    </lineage>
</organism>
<evidence type="ECO:0000256" key="7">
    <source>
        <dbReference type="ARBA" id="ARBA00023150"/>
    </source>
</evidence>
<evidence type="ECO:0000313" key="10">
    <source>
        <dbReference type="Proteomes" id="UP000184363"/>
    </source>
</evidence>
<evidence type="ECO:0000256" key="2">
    <source>
        <dbReference type="ARBA" id="ARBA00022679"/>
    </source>
</evidence>
<dbReference type="GO" id="GO:0046872">
    <property type="term" value="F:metal ion binding"/>
    <property type="evidence" value="ECO:0007669"/>
    <property type="project" value="UniProtKB-KW"/>
</dbReference>
<dbReference type="OrthoDB" id="4735656at2"/>
<dbReference type="PANTHER" id="PTHR19136:SF81">
    <property type="entry name" value="MOLYBDENUM COFACTOR GUANYLYLTRANSFERASE"/>
    <property type="match status" value="1"/>
</dbReference>
<keyword evidence="6" id="KW-0342">GTP-binding</keyword>
<sequence>MTSADRVAEAAGIVLAGGRSTRMGTPKAALEWHGSTLLARITGLLGRTVAGPVVVARAPGQVLPALPGAVEVVDDPTPGQGPMHGIASGLDAVGERAPRAFVCSTDLPLLHPAYIRAVLARLGDGVDVVMPQVHGHPQPLAAGYRTAVAAHLHELIAAGRTRPARDLTQLRVVRPGEDELLTDPALATADPQLDSVRNVNRPEEYRELRDRPAPEVTVLTGDGPVRVRAATRGAAAAAVGAIVPDPEGPLVPGDVLDLRPSLT</sequence>
<dbReference type="Pfam" id="PF12804">
    <property type="entry name" value="NTP_transf_3"/>
    <property type="match status" value="1"/>
</dbReference>
<dbReference type="GO" id="GO:0016779">
    <property type="term" value="F:nucleotidyltransferase activity"/>
    <property type="evidence" value="ECO:0007669"/>
    <property type="project" value="TreeGrafter"/>
</dbReference>
<gene>
    <name evidence="9" type="ORF">SAMN05443637_12160</name>
</gene>
<keyword evidence="3" id="KW-0479">Metal-binding</keyword>
<dbReference type="AlphaFoldDB" id="A0A1M6YTI6"/>
<evidence type="ECO:0000259" key="8">
    <source>
        <dbReference type="Pfam" id="PF12804"/>
    </source>
</evidence>
<dbReference type="PANTHER" id="PTHR19136">
    <property type="entry name" value="MOLYBDENUM COFACTOR GUANYLYLTRANSFERASE"/>
    <property type="match status" value="1"/>
</dbReference>
<evidence type="ECO:0000256" key="3">
    <source>
        <dbReference type="ARBA" id="ARBA00022723"/>
    </source>
</evidence>
<evidence type="ECO:0000256" key="5">
    <source>
        <dbReference type="ARBA" id="ARBA00022842"/>
    </source>
</evidence>
<dbReference type="InterPro" id="IPR025877">
    <property type="entry name" value="MobA-like_NTP_Trfase"/>
</dbReference>
<evidence type="ECO:0000313" key="9">
    <source>
        <dbReference type="EMBL" id="SHL21558.1"/>
    </source>
</evidence>
<dbReference type="InterPro" id="IPR013482">
    <property type="entry name" value="Molybde_CF_guanTrfase"/>
</dbReference>
<dbReference type="InterPro" id="IPR029044">
    <property type="entry name" value="Nucleotide-diphossugar_trans"/>
</dbReference>
<evidence type="ECO:0000256" key="4">
    <source>
        <dbReference type="ARBA" id="ARBA00022741"/>
    </source>
</evidence>
<dbReference type="RefSeq" id="WP_084755748.1">
    <property type="nucleotide sequence ID" value="NZ_CALGVN010000008.1"/>
</dbReference>
<evidence type="ECO:0000256" key="6">
    <source>
        <dbReference type="ARBA" id="ARBA00023134"/>
    </source>
</evidence>
<dbReference type="GO" id="GO:0005525">
    <property type="term" value="F:GTP binding"/>
    <property type="evidence" value="ECO:0007669"/>
    <property type="project" value="UniProtKB-KW"/>
</dbReference>
<dbReference type="CDD" id="cd02503">
    <property type="entry name" value="MobA"/>
    <property type="match status" value="1"/>
</dbReference>
<reference evidence="9 10" key="1">
    <citation type="submission" date="2016-11" db="EMBL/GenBank/DDBJ databases">
        <authorList>
            <person name="Jaros S."/>
            <person name="Januszkiewicz K."/>
            <person name="Wedrychowicz H."/>
        </authorList>
    </citation>
    <scope>NUCLEOTIDE SEQUENCE [LARGE SCALE GENOMIC DNA]</scope>
    <source>
        <strain evidence="9 10">DSM 43832</strain>
    </source>
</reference>
<keyword evidence="4" id="KW-0547">Nucleotide-binding</keyword>
<dbReference type="Gene3D" id="3.90.550.10">
    <property type="entry name" value="Spore Coat Polysaccharide Biosynthesis Protein SpsA, Chain A"/>
    <property type="match status" value="1"/>
</dbReference>
<keyword evidence="2" id="KW-0808">Transferase</keyword>
<proteinExistence type="predicted"/>
<keyword evidence="1" id="KW-0963">Cytoplasm</keyword>
<dbReference type="EMBL" id="FRAP01000021">
    <property type="protein sequence ID" value="SHL21558.1"/>
    <property type="molecule type" value="Genomic_DNA"/>
</dbReference>
<dbReference type="STRING" id="1848.SAMN05443637_12160"/>
<dbReference type="GO" id="GO:0006777">
    <property type="term" value="P:Mo-molybdopterin cofactor biosynthetic process"/>
    <property type="evidence" value="ECO:0007669"/>
    <property type="project" value="UniProtKB-KW"/>
</dbReference>
<dbReference type="Proteomes" id="UP000184363">
    <property type="component" value="Unassembled WGS sequence"/>
</dbReference>
<dbReference type="SUPFAM" id="SSF53448">
    <property type="entry name" value="Nucleotide-diphospho-sugar transferases"/>
    <property type="match status" value="1"/>
</dbReference>
<keyword evidence="10" id="KW-1185">Reference proteome</keyword>
<keyword evidence="7" id="KW-0501">Molybdenum cofactor biosynthesis</keyword>
<protein>
    <submittedName>
        <fullName evidence="9">Molybdopterin-guanine dinucleotide biosynthesis protein A</fullName>
    </submittedName>
</protein>
<accession>A0A1M6YTI6</accession>